<dbReference type="Proteomes" id="UP000195557">
    <property type="component" value="Unassembled WGS sequence"/>
</dbReference>
<evidence type="ECO:0000256" key="1">
    <source>
        <dbReference type="ARBA" id="ARBA00004141"/>
    </source>
</evidence>
<comment type="similarity">
    <text evidence="6">Belongs to the mitochondrial carrier (TC 2.A.29) family.</text>
</comment>
<evidence type="ECO:0000256" key="2">
    <source>
        <dbReference type="ARBA" id="ARBA00022692"/>
    </source>
</evidence>
<comment type="subcellular location">
    <subcellularLocation>
        <location evidence="1">Membrane</location>
        <topology evidence="1">Multi-pass membrane protein</topology>
    </subcellularLocation>
</comment>
<dbReference type="OrthoDB" id="1924968at2759"/>
<accession>A0A1Y5IA91</accession>
<reference evidence="7 9" key="1">
    <citation type="journal article" date="2006" name="Proc. Natl. Acad. Sci. U.S.A.">
        <title>Genome analysis of the smallest free-living eukaryote Ostreococcus tauri unveils many unique features.</title>
        <authorList>
            <person name="Derelle E."/>
            <person name="Ferraz C."/>
            <person name="Rombauts S."/>
            <person name="Rouze P."/>
            <person name="Worden A.Z."/>
            <person name="Robbens S."/>
            <person name="Partensky F."/>
            <person name="Degroeve S."/>
            <person name="Echeynie S."/>
            <person name="Cooke R."/>
            <person name="Saeys Y."/>
            <person name="Wuyts J."/>
            <person name="Jabbari K."/>
            <person name="Bowler C."/>
            <person name="Panaud O."/>
            <person name="Piegu B."/>
            <person name="Ball S.G."/>
            <person name="Ral J.-P."/>
            <person name="Bouget F.-Y."/>
            <person name="Piganeau G."/>
            <person name="De Baets B."/>
            <person name="Picard A."/>
            <person name="Delseny M."/>
            <person name="Demaille J."/>
            <person name="Van de Peer Y."/>
            <person name="Moreau H."/>
        </authorList>
    </citation>
    <scope>NUCLEOTIDE SEQUENCE [LARGE SCALE GENOMIC DNA]</scope>
    <source>
        <strain evidence="7 9">OTTH0595</strain>
    </source>
</reference>
<sequence length="284" mass="30930">MPLRPHEEIIAGFVAGCADAMACHPVDVVKTQAHVTKGTVTPFARALREQAATHGVTSLYRGVLPACMRPQALCMYVGFEWSKKLVSKDARAMTTSEAFAAGWLTAYAESACVTPFETVKVRMQTKENMHRYASSLSCAREIARTEGMRGLYAGFWPTCLRNNVFNSCYFGTIQWCKGYLPSPESFSQQASQNIGVGVVAGLVATAFKMPFDILKSRMQGQVPNASGALEYPTMTEAATKILRTEGPTAFYKGTAVTAARITLGFPISFVAFEAVASLFEDEIR</sequence>
<accession>A0A454Y1Q7</accession>
<keyword evidence="2 5" id="KW-0812">Transmembrane</keyword>
<dbReference type="Pfam" id="PF00153">
    <property type="entry name" value="Mito_carr"/>
    <property type="match status" value="3"/>
</dbReference>
<keyword evidence="3" id="KW-0677">Repeat</keyword>
<feature type="repeat" description="Solcar" evidence="5">
    <location>
        <begin position="93"/>
        <end position="179"/>
    </location>
</feature>
<evidence type="ECO:0000256" key="6">
    <source>
        <dbReference type="RuleBase" id="RU000488"/>
    </source>
</evidence>
<organism evidence="7 9">
    <name type="scientific">Ostreococcus tauri</name>
    <name type="common">Marine green alga</name>
    <dbReference type="NCBI Taxonomy" id="70448"/>
    <lineage>
        <taxon>Eukaryota</taxon>
        <taxon>Viridiplantae</taxon>
        <taxon>Chlorophyta</taxon>
        <taxon>Mamiellophyceae</taxon>
        <taxon>Mamiellales</taxon>
        <taxon>Bathycoccaceae</taxon>
        <taxon>Ostreococcus</taxon>
    </lineage>
</organism>
<name>A0A090M628_OSTTA</name>
<evidence type="ECO:0000256" key="3">
    <source>
        <dbReference type="ARBA" id="ARBA00022737"/>
    </source>
</evidence>
<dbReference type="AlphaFoldDB" id="A0A090M628"/>
<keyword evidence="4 5" id="KW-0472">Membrane</keyword>
<evidence type="ECO:0000256" key="5">
    <source>
        <dbReference type="PROSITE-ProRule" id="PRU00282"/>
    </source>
</evidence>
<protein>
    <submittedName>
        <fullName evidence="8">Mitochondrial fatty acid anion carrier protein/Uncoupling protein</fullName>
    </submittedName>
    <submittedName>
        <fullName evidence="7">Mitochondrial substrate/solute carrier</fullName>
    </submittedName>
</protein>
<evidence type="ECO:0000313" key="9">
    <source>
        <dbReference type="Proteomes" id="UP000009170"/>
    </source>
</evidence>
<dbReference type="InterPro" id="IPR023395">
    <property type="entry name" value="MCP_dom_sf"/>
</dbReference>
<evidence type="ECO:0000313" key="8">
    <source>
        <dbReference type="EMBL" id="OUS46489.1"/>
    </source>
</evidence>
<evidence type="ECO:0000313" key="7">
    <source>
        <dbReference type="EMBL" id="CEF99695.1"/>
    </source>
</evidence>
<dbReference type="PROSITE" id="PS50920">
    <property type="entry name" value="SOLCAR"/>
    <property type="match status" value="3"/>
</dbReference>
<evidence type="ECO:0000256" key="4">
    <source>
        <dbReference type="ARBA" id="ARBA00023136"/>
    </source>
</evidence>
<keyword evidence="6" id="KW-0813">Transport</keyword>
<dbReference type="SUPFAM" id="SSF103506">
    <property type="entry name" value="Mitochondrial carrier"/>
    <property type="match status" value="1"/>
</dbReference>
<dbReference type="InterPro" id="IPR018108">
    <property type="entry name" value="MCP_transmembrane"/>
</dbReference>
<reference evidence="8" key="3">
    <citation type="submission" date="2017-04" db="EMBL/GenBank/DDBJ databases">
        <title>Population genomics of picophytoplankton unveils novel chromosome hypervariability.</title>
        <authorList>
            <consortium name="DOE Joint Genome Institute"/>
            <person name="Blanc-Mathieu R."/>
            <person name="Krasovec M."/>
            <person name="Hebrard M."/>
            <person name="Yau S."/>
            <person name="Desgranges E."/>
            <person name="Martin J."/>
            <person name="Schackwitz W."/>
            <person name="Kuo A."/>
            <person name="Salin G."/>
            <person name="Donnadieu C."/>
            <person name="Desdevises Y."/>
            <person name="Sanchez-Ferandin S."/>
            <person name="Moreau H."/>
            <person name="Rivals E."/>
            <person name="Grigoriev I.V."/>
            <person name="Grimsley N."/>
            <person name="Eyre-Walker A."/>
            <person name="Piganeau G."/>
        </authorList>
    </citation>
    <scope>NUCLEOTIDE SEQUENCE [LARGE SCALE GENOMIC DNA]</scope>
    <source>
        <strain evidence="8">RCC 1115</strain>
    </source>
</reference>
<feature type="repeat" description="Solcar" evidence="5">
    <location>
        <begin position="188"/>
        <end position="278"/>
    </location>
</feature>
<dbReference type="GO" id="GO:0016020">
    <property type="term" value="C:membrane"/>
    <property type="evidence" value="ECO:0007669"/>
    <property type="project" value="UniProtKB-SubCell"/>
</dbReference>
<keyword evidence="9" id="KW-1185">Reference proteome</keyword>
<dbReference type="Proteomes" id="UP000009170">
    <property type="component" value="Unassembled WGS sequence"/>
</dbReference>
<dbReference type="Gene3D" id="1.50.40.10">
    <property type="entry name" value="Mitochondrial carrier domain"/>
    <property type="match status" value="1"/>
</dbReference>
<dbReference type="PANTHER" id="PTHR24089">
    <property type="entry name" value="SOLUTE CARRIER FAMILY 25"/>
    <property type="match status" value="1"/>
</dbReference>
<feature type="repeat" description="Solcar" evidence="5">
    <location>
        <begin position="3"/>
        <end position="85"/>
    </location>
</feature>
<dbReference type="InParanoid" id="A0A090M628"/>
<reference evidence="7" key="2">
    <citation type="journal article" date="2014" name="BMC Genomics">
        <title>An improved genome of the model marine alga Ostreococcus tauri unfolds by assessing Illumina de novo assemblies.</title>
        <authorList>
            <person name="Blanc-Mathieu R."/>
            <person name="Verhelst B."/>
            <person name="Derelle E."/>
            <person name="Rombauts S."/>
            <person name="Bouget F.Y."/>
            <person name="Carre I."/>
            <person name="Chateau A."/>
            <person name="Eyre-Walker A."/>
            <person name="Grimsley N."/>
            <person name="Moreau H."/>
            <person name="Piegu B."/>
            <person name="Rivals E."/>
            <person name="Schackwitz W."/>
            <person name="Van de Peer Y."/>
            <person name="Piganeau G."/>
        </authorList>
    </citation>
    <scope>NUCLEOTIDE SEQUENCE</scope>
    <source>
        <strain evidence="7">RCC4221</strain>
    </source>
</reference>
<gene>
    <name evidence="8" type="ORF">BE221DRAFT_74038</name>
    <name evidence="7" type="ORF">OT_ostta11g02550</name>
</gene>
<dbReference type="EMBL" id="CAID01000011">
    <property type="protein sequence ID" value="CEF99695.1"/>
    <property type="molecule type" value="Genomic_DNA"/>
</dbReference>
<proteinExistence type="inferred from homology"/>
<dbReference type="EMBL" id="KZ155783">
    <property type="protein sequence ID" value="OUS46489.1"/>
    <property type="molecule type" value="Genomic_DNA"/>
</dbReference>
<accession>A0A090M628</accession>